<gene>
    <name evidence="4" type="ORF">COU15_02915</name>
</gene>
<sequence>MTYRYIDVHCHPQLRQYKDDQNEVIERMAEEGVAGIVVGVDKVSSEEAVLLATKYEHLWASIGLHPNDTPHEDFSSEQYASLIKNPKVVAIGECGLDFYRILPDVDVVKEKERQWRVFTSQVAFATANDLPLMIHCRPSQGSMDAYEDILSYLESYKKEHLSLSGNIHFFVGTLAIAERFWSIGFSTSLTGVITFTNDYDDVVKGAPLSMLLSETDAPYVAPVPHRGKRNEPVYVRHVVEKIAELRGISEDEVATTLLKNAERVFKIEGLV</sequence>
<dbReference type="Gene3D" id="3.20.20.140">
    <property type="entry name" value="Metal-dependent hydrolases"/>
    <property type="match status" value="1"/>
</dbReference>
<evidence type="ECO:0000313" key="5">
    <source>
        <dbReference type="Proteomes" id="UP000229315"/>
    </source>
</evidence>
<evidence type="ECO:0000256" key="2">
    <source>
        <dbReference type="ARBA" id="ARBA00022801"/>
    </source>
</evidence>
<dbReference type="FunFam" id="3.20.20.140:FF:000005">
    <property type="entry name" value="TatD family hydrolase"/>
    <property type="match status" value="1"/>
</dbReference>
<evidence type="ECO:0000256" key="1">
    <source>
        <dbReference type="ARBA" id="ARBA00022723"/>
    </source>
</evidence>
<comment type="caution">
    <text evidence="4">The sequence shown here is derived from an EMBL/GenBank/DDBJ whole genome shotgun (WGS) entry which is preliminary data.</text>
</comment>
<dbReference type="Proteomes" id="UP000229315">
    <property type="component" value="Unassembled WGS sequence"/>
</dbReference>
<evidence type="ECO:0000256" key="3">
    <source>
        <dbReference type="PIRSR" id="PIRSR005902-1"/>
    </source>
</evidence>
<dbReference type="GO" id="GO:0046872">
    <property type="term" value="F:metal ion binding"/>
    <property type="evidence" value="ECO:0007669"/>
    <property type="project" value="UniProtKB-KW"/>
</dbReference>
<dbReference type="PANTHER" id="PTHR46124">
    <property type="entry name" value="D-AMINOACYL-TRNA DEACYLASE"/>
    <property type="match status" value="1"/>
</dbReference>
<reference evidence="5" key="1">
    <citation type="submission" date="2017-09" db="EMBL/GenBank/DDBJ databases">
        <title>Depth-based differentiation of microbial function through sediment-hosted aquifers and enrichment of novel symbionts in the deep terrestrial subsurface.</title>
        <authorList>
            <person name="Probst A.J."/>
            <person name="Ladd B."/>
            <person name="Jarett J.K."/>
            <person name="Geller-Mcgrath D.E."/>
            <person name="Sieber C.M.K."/>
            <person name="Emerson J.B."/>
            <person name="Anantharaman K."/>
            <person name="Thomas B.C."/>
            <person name="Malmstrom R."/>
            <person name="Stieglmeier M."/>
            <person name="Klingl A."/>
            <person name="Woyke T."/>
            <person name="Ryan C.M."/>
            <person name="Banfield J.F."/>
        </authorList>
    </citation>
    <scope>NUCLEOTIDE SEQUENCE [LARGE SCALE GENOMIC DNA]</scope>
</reference>
<dbReference type="PIRSF" id="PIRSF005902">
    <property type="entry name" value="DNase_TatD"/>
    <property type="match status" value="1"/>
</dbReference>
<dbReference type="NCBIfam" id="TIGR00010">
    <property type="entry name" value="YchF/TatD family DNA exonuclease"/>
    <property type="match status" value="1"/>
</dbReference>
<feature type="binding site" evidence="3">
    <location>
        <position position="216"/>
    </location>
    <ligand>
        <name>a divalent metal cation</name>
        <dbReference type="ChEBI" id="CHEBI:60240"/>
        <label>1</label>
    </ligand>
</feature>
<keyword evidence="1 3" id="KW-0479">Metal-binding</keyword>
<dbReference type="PANTHER" id="PTHR46124:SF2">
    <property type="entry name" value="D-AMINOACYL-TRNA DEACYLASE"/>
    <property type="match status" value="1"/>
</dbReference>
<dbReference type="InterPro" id="IPR015991">
    <property type="entry name" value="TatD/YcfH-like"/>
</dbReference>
<feature type="binding site" evidence="3">
    <location>
        <position position="135"/>
    </location>
    <ligand>
        <name>a divalent metal cation</name>
        <dbReference type="ChEBI" id="CHEBI:60240"/>
        <label>2</label>
    </ligand>
</feature>
<dbReference type="CDD" id="cd01310">
    <property type="entry name" value="TatD_DNAse"/>
    <property type="match status" value="1"/>
</dbReference>
<feature type="binding site" evidence="3">
    <location>
        <position position="11"/>
    </location>
    <ligand>
        <name>a divalent metal cation</name>
        <dbReference type="ChEBI" id="CHEBI:60240"/>
        <label>1</label>
    </ligand>
</feature>
<dbReference type="GO" id="GO:0004536">
    <property type="term" value="F:DNA nuclease activity"/>
    <property type="evidence" value="ECO:0007669"/>
    <property type="project" value="InterPro"/>
</dbReference>
<protein>
    <submittedName>
        <fullName evidence="4">Hydrolase TatD</fullName>
    </submittedName>
</protein>
<name>A0A2H0UGT2_9BACT</name>
<accession>A0A2H0UGT2</accession>
<organism evidence="4 5">
    <name type="scientific">Candidatus Kaiserbacteria bacterium CG10_big_fil_rev_8_21_14_0_10_45_20</name>
    <dbReference type="NCBI Taxonomy" id="1974607"/>
    <lineage>
        <taxon>Bacteria</taxon>
        <taxon>Candidatus Kaiseribacteriota</taxon>
    </lineage>
</organism>
<feature type="binding site" evidence="3">
    <location>
        <position position="93"/>
    </location>
    <ligand>
        <name>a divalent metal cation</name>
        <dbReference type="ChEBI" id="CHEBI:60240"/>
        <label>1</label>
    </ligand>
</feature>
<keyword evidence="2 4" id="KW-0378">Hydrolase</keyword>
<feature type="binding site" evidence="3">
    <location>
        <position position="9"/>
    </location>
    <ligand>
        <name>a divalent metal cation</name>
        <dbReference type="ChEBI" id="CHEBI:60240"/>
        <label>1</label>
    </ligand>
</feature>
<dbReference type="InterPro" id="IPR032466">
    <property type="entry name" value="Metal_Hydrolase"/>
</dbReference>
<dbReference type="AlphaFoldDB" id="A0A2H0UGT2"/>
<feature type="binding site" evidence="3">
    <location>
        <position position="168"/>
    </location>
    <ligand>
        <name>a divalent metal cation</name>
        <dbReference type="ChEBI" id="CHEBI:60240"/>
        <label>2</label>
    </ligand>
</feature>
<proteinExistence type="predicted"/>
<dbReference type="EMBL" id="PFBH01000017">
    <property type="protein sequence ID" value="PIR85015.1"/>
    <property type="molecule type" value="Genomic_DNA"/>
</dbReference>
<dbReference type="SUPFAM" id="SSF51556">
    <property type="entry name" value="Metallo-dependent hydrolases"/>
    <property type="match status" value="1"/>
</dbReference>
<dbReference type="Pfam" id="PF01026">
    <property type="entry name" value="TatD_DNase"/>
    <property type="match status" value="1"/>
</dbReference>
<evidence type="ECO:0000313" key="4">
    <source>
        <dbReference type="EMBL" id="PIR85015.1"/>
    </source>
</evidence>
<dbReference type="GO" id="GO:0016788">
    <property type="term" value="F:hydrolase activity, acting on ester bonds"/>
    <property type="evidence" value="ECO:0007669"/>
    <property type="project" value="InterPro"/>
</dbReference>
<dbReference type="InterPro" id="IPR001130">
    <property type="entry name" value="TatD-like"/>
</dbReference>